<keyword evidence="3" id="KW-1185">Reference proteome</keyword>
<evidence type="ECO:0000313" key="3">
    <source>
        <dbReference type="Proteomes" id="UP001148018"/>
    </source>
</evidence>
<organism evidence="2 3">
    <name type="scientific">Muraenolepis orangiensis</name>
    <name type="common">Patagonian moray cod</name>
    <dbReference type="NCBI Taxonomy" id="630683"/>
    <lineage>
        <taxon>Eukaryota</taxon>
        <taxon>Metazoa</taxon>
        <taxon>Chordata</taxon>
        <taxon>Craniata</taxon>
        <taxon>Vertebrata</taxon>
        <taxon>Euteleostomi</taxon>
        <taxon>Actinopterygii</taxon>
        <taxon>Neopterygii</taxon>
        <taxon>Teleostei</taxon>
        <taxon>Neoteleostei</taxon>
        <taxon>Acanthomorphata</taxon>
        <taxon>Zeiogadaria</taxon>
        <taxon>Gadariae</taxon>
        <taxon>Gadiformes</taxon>
        <taxon>Muraenolepidoidei</taxon>
        <taxon>Muraenolepididae</taxon>
        <taxon>Muraenolepis</taxon>
    </lineage>
</organism>
<gene>
    <name evidence="2" type="ORF">NHX12_005210</name>
</gene>
<dbReference type="EMBL" id="JANIIK010000112">
    <property type="protein sequence ID" value="KAJ3592872.1"/>
    <property type="molecule type" value="Genomic_DNA"/>
</dbReference>
<feature type="region of interest" description="Disordered" evidence="1">
    <location>
        <begin position="62"/>
        <end position="106"/>
    </location>
</feature>
<protein>
    <submittedName>
        <fullName evidence="2">Uncharacterized protein</fullName>
    </submittedName>
</protein>
<name>A0A9Q0IA70_9TELE</name>
<evidence type="ECO:0000256" key="1">
    <source>
        <dbReference type="SAM" id="MobiDB-lite"/>
    </source>
</evidence>
<evidence type="ECO:0000313" key="2">
    <source>
        <dbReference type="EMBL" id="KAJ3592872.1"/>
    </source>
</evidence>
<reference evidence="2" key="1">
    <citation type="submission" date="2022-07" db="EMBL/GenBank/DDBJ databases">
        <title>Chromosome-level genome of Muraenolepis orangiensis.</title>
        <authorList>
            <person name="Kim J."/>
        </authorList>
    </citation>
    <scope>NUCLEOTIDE SEQUENCE</scope>
    <source>
        <strain evidence="2">KU_S4_2022</strain>
        <tissue evidence="2">Muscle</tissue>
    </source>
</reference>
<comment type="caution">
    <text evidence="2">The sequence shown here is derived from an EMBL/GenBank/DDBJ whole genome shotgun (WGS) entry which is preliminary data.</text>
</comment>
<sequence>MVISKINEVLRRMDGSSKCGQLSSGSSSVPPIALGKCREQAEQHGKPVIWRCPCLRPSSKAPNRRKTACRRTGVKPTSQQISMQGGPVGSAKASPTPQVHPPGHSEAHCDTPTIIVWSSGPFKMSRLSYMLAAFASGPACTRSALPWGRALGPVGGLWTRLCGRALDKALLAGQALAVIGTVHFLHRCCFVDPKDFNIDQQ</sequence>
<accession>A0A9Q0IA70</accession>
<dbReference type="Proteomes" id="UP001148018">
    <property type="component" value="Unassembled WGS sequence"/>
</dbReference>
<dbReference type="AlphaFoldDB" id="A0A9Q0IA70"/>
<feature type="compositionally biased region" description="Basic residues" evidence="1">
    <location>
        <begin position="62"/>
        <end position="73"/>
    </location>
</feature>
<proteinExistence type="predicted"/>